<sequence>MSDLHTLHVNGIRMAYRTWGEPDAPPLVLLHGRGSDGADWQPVAPALAATHRVYAPDLRGHGASDRPGEYAFEAMRDDVLAFLDALGPEPVVLAGHSMGAVVAYLVAAERSSRLTALVLEEPVPPDPEVPPRAVPSGPEGDETCDWRVIAAVNRWRNAPDPGWWELLATIDCPTLVLAGGSGSHVPQDGIAAIAARVPGARLVTVEAGHLVHGERPADFLAEVSGFLPAPRP</sequence>
<name>A0A239L8G2_9ACTN</name>
<evidence type="ECO:0000259" key="2">
    <source>
        <dbReference type="Pfam" id="PF00561"/>
    </source>
</evidence>
<dbReference type="Proteomes" id="UP000198280">
    <property type="component" value="Unassembled WGS sequence"/>
</dbReference>
<dbReference type="SUPFAM" id="SSF53474">
    <property type="entry name" value="alpha/beta-Hydrolases"/>
    <property type="match status" value="1"/>
</dbReference>
<dbReference type="InterPro" id="IPR000073">
    <property type="entry name" value="AB_hydrolase_1"/>
</dbReference>
<dbReference type="PANTHER" id="PTHR43194">
    <property type="entry name" value="HYDROLASE ALPHA/BETA FOLD FAMILY"/>
    <property type="match status" value="1"/>
</dbReference>
<dbReference type="Pfam" id="PF00561">
    <property type="entry name" value="Abhydrolase_1"/>
    <property type="match status" value="1"/>
</dbReference>
<accession>A0A239L8G2</accession>
<dbReference type="PRINTS" id="PR00111">
    <property type="entry name" value="ABHYDROLASE"/>
</dbReference>
<keyword evidence="3" id="KW-0378">Hydrolase</keyword>
<feature type="domain" description="AB hydrolase-1" evidence="2">
    <location>
        <begin position="25"/>
        <end position="134"/>
    </location>
</feature>
<dbReference type="GO" id="GO:0016787">
    <property type="term" value="F:hydrolase activity"/>
    <property type="evidence" value="ECO:0007669"/>
    <property type="project" value="UniProtKB-KW"/>
</dbReference>
<dbReference type="PANTHER" id="PTHR43194:SF2">
    <property type="entry name" value="PEROXISOMAL MEMBRANE PROTEIN LPX1"/>
    <property type="match status" value="1"/>
</dbReference>
<gene>
    <name evidence="3" type="ORF">SAMN05216252_118110</name>
</gene>
<keyword evidence="4" id="KW-1185">Reference proteome</keyword>
<proteinExistence type="predicted"/>
<dbReference type="EMBL" id="FZOF01000018">
    <property type="protein sequence ID" value="SNT25814.1"/>
    <property type="molecule type" value="Genomic_DNA"/>
</dbReference>
<dbReference type="AlphaFoldDB" id="A0A239L8G2"/>
<protein>
    <submittedName>
        <fullName evidence="3">Alpha/beta hydrolase fold</fullName>
    </submittedName>
</protein>
<feature type="region of interest" description="Disordered" evidence="1">
    <location>
        <begin position="121"/>
        <end position="140"/>
    </location>
</feature>
<evidence type="ECO:0000313" key="3">
    <source>
        <dbReference type="EMBL" id="SNT25814.1"/>
    </source>
</evidence>
<evidence type="ECO:0000256" key="1">
    <source>
        <dbReference type="SAM" id="MobiDB-lite"/>
    </source>
</evidence>
<reference evidence="3 4" key="1">
    <citation type="submission" date="2017-06" db="EMBL/GenBank/DDBJ databases">
        <authorList>
            <person name="Kim H.J."/>
            <person name="Triplett B.A."/>
        </authorList>
    </citation>
    <scope>NUCLEOTIDE SEQUENCE [LARGE SCALE GENOMIC DNA]</scope>
    <source>
        <strain evidence="3 4">CGMCC 4.1858</strain>
    </source>
</reference>
<dbReference type="InterPro" id="IPR029058">
    <property type="entry name" value="AB_hydrolase_fold"/>
</dbReference>
<dbReference type="RefSeq" id="WP_245939084.1">
    <property type="nucleotide sequence ID" value="NZ_FZOF01000018.1"/>
</dbReference>
<evidence type="ECO:0000313" key="4">
    <source>
        <dbReference type="Proteomes" id="UP000198280"/>
    </source>
</evidence>
<dbReference type="InterPro" id="IPR050228">
    <property type="entry name" value="Carboxylesterase_BioH"/>
</dbReference>
<feature type="compositionally biased region" description="Pro residues" evidence="1">
    <location>
        <begin position="122"/>
        <end position="133"/>
    </location>
</feature>
<dbReference type="Gene3D" id="3.40.50.1820">
    <property type="entry name" value="alpha/beta hydrolase"/>
    <property type="match status" value="2"/>
</dbReference>
<organism evidence="3 4">
    <name type="scientific">Actinacidiphila glaucinigra</name>
    <dbReference type="NCBI Taxonomy" id="235986"/>
    <lineage>
        <taxon>Bacteria</taxon>
        <taxon>Bacillati</taxon>
        <taxon>Actinomycetota</taxon>
        <taxon>Actinomycetes</taxon>
        <taxon>Kitasatosporales</taxon>
        <taxon>Streptomycetaceae</taxon>
        <taxon>Actinacidiphila</taxon>
    </lineage>
</organism>